<evidence type="ECO:0000313" key="3">
    <source>
        <dbReference type="Proteomes" id="UP001066276"/>
    </source>
</evidence>
<name>A0AAV7VJA1_PLEWA</name>
<accession>A0AAV7VJA1</accession>
<comment type="caution">
    <text evidence="2">The sequence shown here is derived from an EMBL/GenBank/DDBJ whole genome shotgun (WGS) entry which is preliminary data.</text>
</comment>
<feature type="compositionally biased region" description="Basic and acidic residues" evidence="1">
    <location>
        <begin position="65"/>
        <end position="78"/>
    </location>
</feature>
<dbReference type="AlphaFoldDB" id="A0AAV7VJA1"/>
<feature type="region of interest" description="Disordered" evidence="1">
    <location>
        <begin position="48"/>
        <end position="82"/>
    </location>
</feature>
<organism evidence="2 3">
    <name type="scientific">Pleurodeles waltl</name>
    <name type="common">Iberian ribbed newt</name>
    <dbReference type="NCBI Taxonomy" id="8319"/>
    <lineage>
        <taxon>Eukaryota</taxon>
        <taxon>Metazoa</taxon>
        <taxon>Chordata</taxon>
        <taxon>Craniata</taxon>
        <taxon>Vertebrata</taxon>
        <taxon>Euteleostomi</taxon>
        <taxon>Amphibia</taxon>
        <taxon>Batrachia</taxon>
        <taxon>Caudata</taxon>
        <taxon>Salamandroidea</taxon>
        <taxon>Salamandridae</taxon>
        <taxon>Pleurodelinae</taxon>
        <taxon>Pleurodeles</taxon>
    </lineage>
</organism>
<evidence type="ECO:0000256" key="1">
    <source>
        <dbReference type="SAM" id="MobiDB-lite"/>
    </source>
</evidence>
<reference evidence="2" key="1">
    <citation type="journal article" date="2022" name="bioRxiv">
        <title>Sequencing and chromosome-scale assembly of the giantPleurodeles waltlgenome.</title>
        <authorList>
            <person name="Brown T."/>
            <person name="Elewa A."/>
            <person name="Iarovenko S."/>
            <person name="Subramanian E."/>
            <person name="Araus A.J."/>
            <person name="Petzold A."/>
            <person name="Susuki M."/>
            <person name="Suzuki K.-i.T."/>
            <person name="Hayashi T."/>
            <person name="Toyoda A."/>
            <person name="Oliveira C."/>
            <person name="Osipova E."/>
            <person name="Leigh N.D."/>
            <person name="Simon A."/>
            <person name="Yun M.H."/>
        </authorList>
    </citation>
    <scope>NUCLEOTIDE SEQUENCE</scope>
    <source>
        <strain evidence="2">20211129_DDA</strain>
        <tissue evidence="2">Liver</tissue>
    </source>
</reference>
<evidence type="ECO:0000313" key="2">
    <source>
        <dbReference type="EMBL" id="KAJ1200817.1"/>
    </source>
</evidence>
<dbReference type="Proteomes" id="UP001066276">
    <property type="component" value="Chromosome 2_1"/>
</dbReference>
<gene>
    <name evidence="2" type="ORF">NDU88_004638</name>
</gene>
<keyword evidence="3" id="KW-1185">Reference proteome</keyword>
<proteinExistence type="predicted"/>
<protein>
    <submittedName>
        <fullName evidence="2">Uncharacterized protein</fullName>
    </submittedName>
</protein>
<dbReference type="EMBL" id="JANPWB010000003">
    <property type="protein sequence ID" value="KAJ1200817.1"/>
    <property type="molecule type" value="Genomic_DNA"/>
</dbReference>
<sequence length="131" mass="14446">MFLIALRRLDPRNCLAAGLGEAWRLSLRCGAPPGVPGFSAPVGVKLRRSRGRSGARPGSWGVATEWREPRPGPRDRSFPRQPLQTWRQGLRAGGSPWAPYYLEISVGPGTWRLECLRGEGCSWMPCWTGGC</sequence>